<feature type="region of interest" description="Disordered" evidence="1">
    <location>
        <begin position="40"/>
        <end position="63"/>
    </location>
</feature>
<comment type="caution">
    <text evidence="3">The sequence shown here is derived from an EMBL/GenBank/DDBJ whole genome shotgun (WGS) entry which is preliminary data.</text>
</comment>
<proteinExistence type="predicted"/>
<dbReference type="PROSITE" id="PS50807">
    <property type="entry name" value="GCM"/>
    <property type="match status" value="1"/>
</dbReference>
<feature type="region of interest" description="Disordered" evidence="1">
    <location>
        <begin position="396"/>
        <end position="419"/>
    </location>
</feature>
<dbReference type="GO" id="GO:0003677">
    <property type="term" value="F:DNA binding"/>
    <property type="evidence" value="ECO:0007669"/>
    <property type="project" value="InterPro"/>
</dbReference>
<keyword evidence="4" id="KW-1185">Reference proteome</keyword>
<dbReference type="EMBL" id="JACGCI010000063">
    <property type="protein sequence ID" value="KAF6749356.1"/>
    <property type="molecule type" value="Genomic_DNA"/>
</dbReference>
<evidence type="ECO:0000259" key="2">
    <source>
        <dbReference type="PROSITE" id="PS50807"/>
    </source>
</evidence>
<accession>A0A8H6HPC0</accession>
<dbReference type="GO" id="GO:0006355">
    <property type="term" value="P:regulation of DNA-templated transcription"/>
    <property type="evidence" value="ECO:0007669"/>
    <property type="project" value="InterPro"/>
</dbReference>
<dbReference type="InterPro" id="IPR036115">
    <property type="entry name" value="GCM_dom_sf"/>
</dbReference>
<dbReference type="Proteomes" id="UP000521943">
    <property type="component" value="Unassembled WGS sequence"/>
</dbReference>
<gene>
    <name evidence="3" type="ORF">DFP72DRAFT_1142473</name>
</gene>
<feature type="compositionally biased region" description="Pro residues" evidence="1">
    <location>
        <begin position="134"/>
        <end position="145"/>
    </location>
</feature>
<name>A0A8H6HPC0_9AGAR</name>
<evidence type="ECO:0000256" key="1">
    <source>
        <dbReference type="SAM" id="MobiDB-lite"/>
    </source>
</evidence>
<feature type="region of interest" description="Disordered" evidence="1">
    <location>
        <begin position="1100"/>
        <end position="1143"/>
    </location>
</feature>
<dbReference type="OrthoDB" id="3046685at2759"/>
<evidence type="ECO:0000313" key="4">
    <source>
        <dbReference type="Proteomes" id="UP000521943"/>
    </source>
</evidence>
<organism evidence="3 4">
    <name type="scientific">Ephemerocybe angulata</name>
    <dbReference type="NCBI Taxonomy" id="980116"/>
    <lineage>
        <taxon>Eukaryota</taxon>
        <taxon>Fungi</taxon>
        <taxon>Dikarya</taxon>
        <taxon>Basidiomycota</taxon>
        <taxon>Agaricomycotina</taxon>
        <taxon>Agaricomycetes</taxon>
        <taxon>Agaricomycetidae</taxon>
        <taxon>Agaricales</taxon>
        <taxon>Agaricineae</taxon>
        <taxon>Psathyrellaceae</taxon>
        <taxon>Ephemerocybe</taxon>
    </lineage>
</organism>
<feature type="compositionally biased region" description="Basic and acidic residues" evidence="1">
    <location>
        <begin position="161"/>
        <end position="177"/>
    </location>
</feature>
<feature type="compositionally biased region" description="Low complexity" evidence="1">
    <location>
        <begin position="146"/>
        <end position="155"/>
    </location>
</feature>
<feature type="region of interest" description="Disordered" evidence="1">
    <location>
        <begin position="110"/>
        <end position="227"/>
    </location>
</feature>
<reference evidence="3 4" key="1">
    <citation type="submission" date="2020-07" db="EMBL/GenBank/DDBJ databases">
        <title>Comparative genomics of pyrophilous fungi reveals a link between fire events and developmental genes.</title>
        <authorList>
            <consortium name="DOE Joint Genome Institute"/>
            <person name="Steindorff A.S."/>
            <person name="Carver A."/>
            <person name="Calhoun S."/>
            <person name="Stillman K."/>
            <person name="Liu H."/>
            <person name="Lipzen A."/>
            <person name="Pangilinan J."/>
            <person name="Labutti K."/>
            <person name="Bruns T.D."/>
            <person name="Grigoriev I.V."/>
        </authorList>
    </citation>
    <scope>NUCLEOTIDE SEQUENCE [LARGE SCALE GENOMIC DNA]</scope>
    <source>
        <strain evidence="3 4">CBS 144469</strain>
    </source>
</reference>
<feature type="region of interest" description="Disordered" evidence="1">
    <location>
        <begin position="781"/>
        <end position="850"/>
    </location>
</feature>
<dbReference type="AlphaFoldDB" id="A0A8H6HPC0"/>
<feature type="compositionally biased region" description="Low complexity" evidence="1">
    <location>
        <begin position="1130"/>
        <end position="1143"/>
    </location>
</feature>
<dbReference type="InterPro" id="IPR003902">
    <property type="entry name" value="Tscrpt_reg_GCM"/>
</dbReference>
<feature type="domain" description="GCM" evidence="2">
    <location>
        <begin position="228"/>
        <end position="380"/>
    </location>
</feature>
<dbReference type="SUPFAM" id="SSF90073">
    <property type="entry name" value="GCM domain"/>
    <property type="match status" value="1"/>
</dbReference>
<sequence>MVFQRLGRAMRALFEDEAPQQTQYPTIYPLQPAAHNHPGIMMNQGAYGSDPRLHPAQASTTTQPGYPYQTHEEPMRTHMSHAVYQASQGPYASYQPQYYINALPQPHPSPHFPVFQPYPGGPAHPQHTTLQGPQPVPPAHLPPTGPTLTRPTQPTAFLPNTDHRITQNVQERVDVPRDANPAKPKSTAMPQKEETSEKSKRKAEKHAKERDNAEDPLLSSGLNGERWNWSDDDWDSDDDDAERFHWTNGKHTRRVRDGSDIDGWNHTKWVFRSGGRRVFKGDKRADKSRCLGVYVCPDEDCGIPVRPAPDKKAQDSQLAEGCRQCGASPLTDYTCNAVTYTYREVGEDGQEYLCWQHQGVHDHMRPPYNGRLSHYEKAAIDREVLRNPDASAHRLRLGGKTPGSLPLSKISPALSDPRRARYQQKESRARLGLSAPPIRSGITFLKKINGINRELKETFLVDSSLHDLGYLTFQTPWMKNQIKESVLDWVKMGPETEGRHGFVTDGNHSYFKDGVLLVSCIFSSKLLSWVPVLFSWLSRIDTAHHIPHFNRISTTVLETVHGLDIPFDPKFLLHVTDFSASQRSAHAEDYAHTVAMLNPGWNSLAPEAQRAQLSALREEAMEAQKGCEVHWWRSVERVTKFLDPSECPEFRKVTTELMDGDEKCFLQAVSTLKEKFPTTINWISWWLQPSFAQMIFPSQRRVDPETDRQTPYTSNGVEHEHQLLGHAVGKRQDIPDGILELHKFVKEMEQAEKSAKGGHYIPPGPRKRPLAKSVKFFENDGRAPDTAATLGLEKKEPASKTKGKKTKTPKTKEPKPTKPKSTTKPKAPQLAPPKTNLTQTKLQLQKRPGPSNNVLPLHISYPWKANSCFFDTSTELFFQAYRQLAPQVRAMFRSTLPKESYLFGLASHFERRLELVAAAEPNFVALRAELEEMREITRDRIVNVWKAVFNEGSTEGDPSVWPQFALVDGNTTALAHGFFAIQYTAEYRCADGHSFRHEIESEGGVSRRAVLSVTVPFVQGLGQRMGTNPGGAITLSDYLRHFIPVIGGQSDALHTRLPPTPQCSNPGCTAASPLAGLSIDWPEILTIMSDCRLDCPTVGPGPLGQGSGPARPHTGQVQGQLKVLADRPRAGQGQSASEGSGEG</sequence>
<evidence type="ECO:0000313" key="3">
    <source>
        <dbReference type="EMBL" id="KAF6749356.1"/>
    </source>
</evidence>
<protein>
    <recommendedName>
        <fullName evidence="2">GCM domain-containing protein</fullName>
    </recommendedName>
</protein>